<evidence type="ECO:0000256" key="8">
    <source>
        <dbReference type="SAM" id="MobiDB-lite"/>
    </source>
</evidence>
<keyword evidence="6" id="KW-0496">Mitochondrion</keyword>
<dbReference type="PANTHER" id="PTHR13184:SF5">
    <property type="entry name" value="METHYLTRANSFERASE-LIKE PROTEIN 17, MITOCHONDRIAL"/>
    <property type="match status" value="1"/>
</dbReference>
<comment type="function">
    <text evidence="7">Mitochondrial ribosome (mitoribosome) assembly factor. Binds at the interface of the head and body domains of the mitochondrial small ribosomal subunit (mt-SSU), occluding the mRNA channel and preventing compaction of the head domain towards the body. Probable inactive methyltransferase: retains the characteristic folding and ability to bind S-adenosyl-L-methionine, but it probably lost its methyltransferase activity.</text>
</comment>
<keyword evidence="2" id="KW-0479">Metal-binding</keyword>
<evidence type="ECO:0000256" key="4">
    <source>
        <dbReference type="ARBA" id="ARBA00023004"/>
    </source>
</evidence>
<dbReference type="Proteomes" id="UP000246740">
    <property type="component" value="Unassembled WGS sequence"/>
</dbReference>
<dbReference type="PANTHER" id="PTHR13184">
    <property type="entry name" value="37S RIBOSOMAL PROTEIN S22"/>
    <property type="match status" value="1"/>
</dbReference>
<reference evidence="9 10" key="1">
    <citation type="journal article" date="2018" name="Mol. Biol. Evol.">
        <title>Broad Genomic Sampling Reveals a Smut Pathogenic Ancestry of the Fungal Clade Ustilaginomycotina.</title>
        <authorList>
            <person name="Kijpornyongpan T."/>
            <person name="Mondo S.J."/>
            <person name="Barry K."/>
            <person name="Sandor L."/>
            <person name="Lee J."/>
            <person name="Lipzen A."/>
            <person name="Pangilinan J."/>
            <person name="LaButti K."/>
            <person name="Hainaut M."/>
            <person name="Henrissat B."/>
            <person name="Grigoriev I.V."/>
            <person name="Spatafora J.W."/>
            <person name="Aime M.C."/>
        </authorList>
    </citation>
    <scope>NUCLEOTIDE SEQUENCE [LARGE SCALE GENOMIC DNA]</scope>
    <source>
        <strain evidence="9 10">MCA 3645</strain>
    </source>
</reference>
<feature type="region of interest" description="Disordered" evidence="8">
    <location>
        <begin position="601"/>
        <end position="632"/>
    </location>
</feature>
<evidence type="ECO:0000256" key="1">
    <source>
        <dbReference type="ARBA" id="ARBA00004173"/>
    </source>
</evidence>
<dbReference type="GO" id="GO:0008168">
    <property type="term" value="F:methyltransferase activity"/>
    <property type="evidence" value="ECO:0007669"/>
    <property type="project" value="InterPro"/>
</dbReference>
<evidence type="ECO:0008006" key="11">
    <source>
        <dbReference type="Google" id="ProtNLM"/>
    </source>
</evidence>
<feature type="compositionally biased region" description="Basic residues" evidence="8">
    <location>
        <begin position="989"/>
        <end position="998"/>
    </location>
</feature>
<dbReference type="STRING" id="1882483.A0A317XGB3"/>
<dbReference type="GO" id="GO:0046872">
    <property type="term" value="F:metal ion binding"/>
    <property type="evidence" value="ECO:0007669"/>
    <property type="project" value="UniProtKB-KW"/>
</dbReference>
<keyword evidence="4" id="KW-0408">Iron</keyword>
<evidence type="ECO:0000313" key="9">
    <source>
        <dbReference type="EMBL" id="PWY96917.1"/>
    </source>
</evidence>
<dbReference type="InParanoid" id="A0A317XGB3"/>
<evidence type="ECO:0000256" key="2">
    <source>
        <dbReference type="ARBA" id="ARBA00022723"/>
    </source>
</evidence>
<gene>
    <name evidence="9" type="ORF">BCV70DRAFT_168052</name>
</gene>
<dbReference type="EMBL" id="KZ819239">
    <property type="protein sequence ID" value="PWY96917.1"/>
    <property type="molecule type" value="Genomic_DNA"/>
</dbReference>
<keyword evidence="10" id="KW-1185">Reference proteome</keyword>
<feature type="region of interest" description="Disordered" evidence="8">
    <location>
        <begin position="954"/>
        <end position="1009"/>
    </location>
</feature>
<evidence type="ECO:0000256" key="3">
    <source>
        <dbReference type="ARBA" id="ARBA00022946"/>
    </source>
</evidence>
<feature type="region of interest" description="Disordered" evidence="8">
    <location>
        <begin position="9"/>
        <end position="49"/>
    </location>
</feature>
<dbReference type="OrthoDB" id="421327at2759"/>
<sequence>MKSVLRCRALSRVGGANPTASNEATSSSAQRHFASTSGNRNGRSNRAAALAKAAEASELVSERLAAGGPPLVGPSFSSHQANKTADALSRLSLEHASSTSHLNLSASQARRSRAALFGSSRITPFAASRSSQDPKARDEEEGEEDDILAYTAPTGLSSSSIYLPEYVSWAISQLITASDDPKLLRADHIKLAHLTDPQEQLAELAHIPPKRSSLLHLATASPSRYAAILSVLAEVRQRLANNQGDEEVLPSWSPDTVIDYDCAAGETLWAASKVFKDQETGQTTLSKYYGFDRRPNLLKSGKKVAESAATGASPAETRQASTRPAKTKEGGEEIEIDGVTYFEQEESAQAEEQEAFEEEMEEDEDAAAEPEFFQGPASDMSHVEKTFQSVPLSRDLVGAGGQDTMAVSAFALSLMTNDVNRFEAVQAMWDSNADVIVIIDQATPRGFASVASARAQLLQLGKSTPAGAHVVAPCSHDKPCPLLHPFSISSSVAAAVGARSDTGNPTKSKDVCRFTARFHTPAFLRRTKHSKRGEENVDYSYVVVRRGPRPSLVREAERRLATNAEADDPELLLESLQDEASQTKSGILDLLRSAKQASKQRRQLEEIDGRDVIEAPASQAPDGQAATAHKNVAPTDEMSDDAAMEELLKLLPDALQAEMAGAGRDGNSEQLSPEQLDALMASVRSSLSSSSSAGSLALEDNQLASLEADEDGVVSIPAPSAAAELAMRLESYSWPRLVKPPLKKGGHVTFDACCSSGNIERFTISKSSGRQAYQDARKSKWGDLFPHPPRSRSVVKVLNPLTALEYEQQDKIETGAADTADLESKLVLRAPSKLNSPAAAGLVRSNKQKGIEIIGLDEDEDADEVLRELFDDLPADTEAAVEFGSASSDVVSAASGSLEGAQYKLISPNLVTPTKKQTKRININYAKKWDNTGNTATAGTRNKLSRLNTNIATRQSPRPLQYDSDTADFEPHDNAAGFRSSLDPSPREKIRRSSRKKSRGDWDEELFGR</sequence>
<evidence type="ECO:0000313" key="10">
    <source>
        <dbReference type="Proteomes" id="UP000246740"/>
    </source>
</evidence>
<evidence type="ECO:0000256" key="5">
    <source>
        <dbReference type="ARBA" id="ARBA00023014"/>
    </source>
</evidence>
<evidence type="ECO:0000256" key="7">
    <source>
        <dbReference type="ARBA" id="ARBA00045681"/>
    </source>
</evidence>
<organism evidence="9 10">
    <name type="scientific">Testicularia cyperi</name>
    <dbReference type="NCBI Taxonomy" id="1882483"/>
    <lineage>
        <taxon>Eukaryota</taxon>
        <taxon>Fungi</taxon>
        <taxon>Dikarya</taxon>
        <taxon>Basidiomycota</taxon>
        <taxon>Ustilaginomycotina</taxon>
        <taxon>Ustilaginomycetes</taxon>
        <taxon>Ustilaginales</taxon>
        <taxon>Anthracoideaceae</taxon>
        <taxon>Testicularia</taxon>
    </lineage>
</organism>
<dbReference type="InterPro" id="IPR052571">
    <property type="entry name" value="Mt_RNA_Methyltransferase"/>
</dbReference>
<feature type="region of interest" description="Disordered" evidence="8">
    <location>
        <begin position="301"/>
        <end position="333"/>
    </location>
</feature>
<keyword evidence="3" id="KW-0809">Transit peptide</keyword>
<accession>A0A317XGB3</accession>
<feature type="compositionally biased region" description="Basic and acidic residues" evidence="8">
    <location>
        <begin position="602"/>
        <end position="613"/>
    </location>
</feature>
<keyword evidence="5" id="KW-0411">Iron-sulfur</keyword>
<dbReference type="GO" id="GO:0003735">
    <property type="term" value="F:structural constituent of ribosome"/>
    <property type="evidence" value="ECO:0007669"/>
    <property type="project" value="TreeGrafter"/>
</dbReference>
<dbReference type="AlphaFoldDB" id="A0A317XGB3"/>
<feature type="region of interest" description="Disordered" evidence="8">
    <location>
        <begin position="125"/>
        <end position="146"/>
    </location>
</feature>
<dbReference type="GO" id="GO:0006412">
    <property type="term" value="P:translation"/>
    <property type="evidence" value="ECO:0007669"/>
    <property type="project" value="InterPro"/>
</dbReference>
<dbReference type="InterPro" id="IPR015324">
    <property type="entry name" value="Ribosomal_Rsm22-like"/>
</dbReference>
<name>A0A317XGB3_9BASI</name>
<dbReference type="GO" id="GO:0005763">
    <property type="term" value="C:mitochondrial small ribosomal subunit"/>
    <property type="evidence" value="ECO:0007669"/>
    <property type="project" value="TreeGrafter"/>
</dbReference>
<protein>
    <recommendedName>
        <fullName evidence="11">Rsm22-domain-containing protein</fullName>
    </recommendedName>
</protein>
<dbReference type="Pfam" id="PF09243">
    <property type="entry name" value="Rsm22"/>
    <property type="match status" value="2"/>
</dbReference>
<dbReference type="GO" id="GO:0051536">
    <property type="term" value="F:iron-sulfur cluster binding"/>
    <property type="evidence" value="ECO:0007669"/>
    <property type="project" value="UniProtKB-KW"/>
</dbReference>
<evidence type="ECO:0000256" key="6">
    <source>
        <dbReference type="ARBA" id="ARBA00023128"/>
    </source>
</evidence>
<proteinExistence type="predicted"/>
<feature type="compositionally biased region" description="Polar residues" evidence="8">
    <location>
        <begin position="18"/>
        <end position="44"/>
    </location>
</feature>
<comment type="subcellular location">
    <subcellularLocation>
        <location evidence="1">Mitochondrion</location>
    </subcellularLocation>
</comment>